<accession>A0ABW4RG72</accession>
<feature type="domain" description="SpaA-like prealbumin fold" evidence="11">
    <location>
        <begin position="934"/>
        <end position="1013"/>
    </location>
</feature>
<sequence>MHLFKKVSVLMITVILLMTGTITPTLTYADNNMSTPTTANDSSSPAPDASTPTVQSDTYGNGGPTPTPGKTDGSSTTDPSIPAAAAQSTTPAAKKSILTDAFLTDANGNVIKGDGSGAAIDPDAPINLNYKWSLPEDGSYKAGSTFEFDLPSNFTLYNDINNVSLDFGGQSVGSFDATQSGHVTVTFNSTIERYSDIHGTMQFRTALSKQTVSGSTEVKIPVPLGDSSEVIVIYLKPAKGNTISKKGAAISGGKIRWTIDLNTTGEKLDNAVLNDPMLAGLKLDPSSIQVYTLNVKVDGSTSQGSQLSSGYTLTADDSQFKLSFDSSTRSAYRVIYVTSITDNAQTVFKNTASLSTSSGSATANAQVTVQQQFLSKKVDSYDSATGTINWSIGYNLNSQSIPQSQAILKDRFNSSQQLVAGSLKVYDSNKNVLTEGTDYTLTTVAAQNGTAGFDLQFNKDVQTVYTIKYSTAPVGQIVQSDTVKNTVTAGNTSASASQPLKGLSFVKTLSDANYIRKDATWKLAFDNQGQALQNAMIDDQFPNGGLEFLPDTLKITRSNGSDYPSSLYTVTVNDARAGFRITFLQSPSEPLTITYRTTFDADWKKNKSEVSYQNIAALYWQENGSYRTIPSEARFWPDDLTVNNGSKDGTYNAVTKEITWTIKANYNNKKLTNAVLTDTIEAGQSYVPGSLSVSNMTLLGWWNGVEQSAPVNPADYTVTTPPNGANGGTLQINFAKPINSAYWITFKTTLTGQVIPKSVHNAAVLKGNEGDYPWAANVSIPNGGEYVNKSGEQKGNNINWTININRGQSYVENAKIIDTPTPNQILLTDSFHLYNATVGTDGTLKRGTEAVQGTDYKLSVIPGTPEKFELSFNKPIQSAYILDYATLITAGDRDKVSNSVKFTGNGITTGTVQTNKEIIVRSSSASGTGSGAVGNLVLHKVDSADASISLAGAVFQLQDTLGLRSPITLKTDAQGRILFTQLLYGTYNLKEVTAPAGYVLDPTVHSVTINAANQQGGNVASITLTNTKAPPVVGSLLVNKVDSADASIVLAGAVFQLQDAAGANAPIVVTTDAKGQALFGQLPYGTYNLQEITAPQGYVLDSTVHSITIDATNQQTASGLVITLKNTKTPPLVGSLLVNKVDSADASIVLAGAVFQLQDAAGANAPIVVTTDAKGQALFGQLPYGTYNLQEITAPQGYVLDSTVHSITIDATNQQTANGLVITLKNTKTPVTPTPTPTPGTTTPVTPTPSKPDKDRPSTSTTPGNPSNPTPGTTTPETTIPINDDPVPQGTVTPDQPSVPPTAETTTPEPDIPITDDPVPQGTTPPETTPDIPIPDDPIPQGTTVPSEPSTPVKHPSVPMLPKTGEDSNAPFWIAGASLVALGILLNRMNSRRTRSSGK</sequence>
<keyword evidence="4" id="KW-0964">Secreted</keyword>
<evidence type="ECO:0000313" key="14">
    <source>
        <dbReference type="Proteomes" id="UP001597233"/>
    </source>
</evidence>
<dbReference type="PANTHER" id="PTHR36108">
    <property type="entry name" value="COLOSSIN-B-RELATED"/>
    <property type="match status" value="1"/>
</dbReference>
<dbReference type="Pfam" id="PF05737">
    <property type="entry name" value="Collagen_bind"/>
    <property type="match status" value="4"/>
</dbReference>
<dbReference type="NCBIfam" id="TIGR01451">
    <property type="entry name" value="B_ant_repeat"/>
    <property type="match status" value="1"/>
</dbReference>
<feature type="compositionally biased region" description="Low complexity" evidence="7">
    <location>
        <begin position="38"/>
        <end position="59"/>
    </location>
</feature>
<evidence type="ECO:0000256" key="7">
    <source>
        <dbReference type="SAM" id="MobiDB-lite"/>
    </source>
</evidence>
<dbReference type="InterPro" id="IPR008966">
    <property type="entry name" value="Adhesion_dom_sf"/>
</dbReference>
<feature type="chain" id="PRO_5046126169" evidence="9">
    <location>
        <begin position="30"/>
        <end position="1399"/>
    </location>
</feature>
<dbReference type="EMBL" id="JBHUEH010000010">
    <property type="protein sequence ID" value="MFD1884568.1"/>
    <property type="molecule type" value="Genomic_DNA"/>
</dbReference>
<evidence type="ECO:0000256" key="9">
    <source>
        <dbReference type="SAM" id="SignalP"/>
    </source>
</evidence>
<dbReference type="InterPro" id="IPR047589">
    <property type="entry name" value="DUF11_rpt"/>
</dbReference>
<evidence type="ECO:0000256" key="6">
    <source>
        <dbReference type="ARBA" id="ARBA00023088"/>
    </source>
</evidence>
<feature type="transmembrane region" description="Helical" evidence="8">
    <location>
        <begin position="1370"/>
        <end position="1389"/>
    </location>
</feature>
<evidence type="ECO:0000259" key="12">
    <source>
        <dbReference type="Pfam" id="PF17961"/>
    </source>
</evidence>
<keyword evidence="8" id="KW-0472">Membrane</keyword>
<evidence type="ECO:0000259" key="11">
    <source>
        <dbReference type="Pfam" id="PF17802"/>
    </source>
</evidence>
<evidence type="ECO:0000259" key="10">
    <source>
        <dbReference type="Pfam" id="PF05737"/>
    </source>
</evidence>
<evidence type="ECO:0000256" key="1">
    <source>
        <dbReference type="ARBA" id="ARBA00004168"/>
    </source>
</evidence>
<evidence type="ECO:0000256" key="2">
    <source>
        <dbReference type="ARBA" id="ARBA00007257"/>
    </source>
</evidence>
<evidence type="ECO:0000256" key="5">
    <source>
        <dbReference type="ARBA" id="ARBA00022729"/>
    </source>
</evidence>
<dbReference type="Gene3D" id="2.60.40.740">
    <property type="match status" value="5"/>
</dbReference>
<dbReference type="InterPro" id="IPR041171">
    <property type="entry name" value="SDR_Ig"/>
</dbReference>
<feature type="compositionally biased region" description="Low complexity" evidence="7">
    <location>
        <begin position="1258"/>
        <end position="1286"/>
    </location>
</feature>
<feature type="region of interest" description="Disordered" evidence="7">
    <location>
        <begin position="33"/>
        <end position="89"/>
    </location>
</feature>
<dbReference type="Pfam" id="PF17961">
    <property type="entry name" value="Big_8"/>
    <property type="match status" value="1"/>
</dbReference>
<dbReference type="Proteomes" id="UP001597233">
    <property type="component" value="Unassembled WGS sequence"/>
</dbReference>
<keyword evidence="3" id="KW-0134">Cell wall</keyword>
<feature type="signal peptide" evidence="9">
    <location>
        <begin position="1"/>
        <end position="29"/>
    </location>
</feature>
<name>A0ABW4RG72_9BACL</name>
<dbReference type="InterPro" id="IPR013783">
    <property type="entry name" value="Ig-like_fold"/>
</dbReference>
<dbReference type="InterPro" id="IPR011252">
    <property type="entry name" value="Fibrogen-bd_dom1"/>
</dbReference>
<protein>
    <submittedName>
        <fullName evidence="13">Collagen binding domain-containing protein</fullName>
    </submittedName>
</protein>
<comment type="subcellular location">
    <subcellularLocation>
        <location evidence="1">Secreted</location>
        <location evidence="1">Cell wall</location>
        <topology evidence="1">Peptidoglycan-anchor</topology>
    </subcellularLocation>
</comment>
<evidence type="ECO:0000313" key="13">
    <source>
        <dbReference type="EMBL" id="MFD1884568.1"/>
    </source>
</evidence>
<keyword evidence="14" id="KW-1185">Reference proteome</keyword>
<feature type="domain" description="SpaA-like prealbumin fold" evidence="11">
    <location>
        <begin position="1134"/>
        <end position="1215"/>
    </location>
</feature>
<feature type="compositionally biased region" description="Low complexity" evidence="7">
    <location>
        <begin position="1301"/>
        <end position="1331"/>
    </location>
</feature>
<dbReference type="InterPro" id="IPR008456">
    <property type="entry name" value="Collagen-bd_dom"/>
</dbReference>
<keyword evidence="13" id="KW-0176">Collagen</keyword>
<feature type="compositionally biased region" description="Polar residues" evidence="7">
    <location>
        <begin position="1341"/>
        <end position="1350"/>
    </location>
</feature>
<reference evidence="14" key="1">
    <citation type="journal article" date="2019" name="Int. J. Syst. Evol. Microbiol.">
        <title>The Global Catalogue of Microorganisms (GCM) 10K type strain sequencing project: providing services to taxonomists for standard genome sequencing and annotation.</title>
        <authorList>
            <consortium name="The Broad Institute Genomics Platform"/>
            <consortium name="The Broad Institute Genome Sequencing Center for Infectious Disease"/>
            <person name="Wu L."/>
            <person name="Ma J."/>
        </authorList>
    </citation>
    <scope>NUCLEOTIDE SEQUENCE [LARGE SCALE GENOMIC DNA]</scope>
    <source>
        <strain evidence="14">CCUG 54950</strain>
    </source>
</reference>
<keyword evidence="5 9" id="KW-0732">Signal</keyword>
<feature type="domain" description="Collagen binding" evidence="10">
    <location>
        <begin position="644"/>
        <end position="769"/>
    </location>
</feature>
<comment type="similarity">
    <text evidence="2">Belongs to the serine-aspartate repeat-containing protein (SDr) family.</text>
</comment>
<feature type="domain" description="SpaA-like prealbumin fold" evidence="11">
    <location>
        <begin position="1034"/>
        <end position="1115"/>
    </location>
</feature>
<feature type="domain" description="SDR-like Ig" evidence="12">
    <location>
        <begin position="126"/>
        <end position="215"/>
    </location>
</feature>
<dbReference type="PANTHER" id="PTHR36108:SF13">
    <property type="entry name" value="COLOSSIN-B-RELATED"/>
    <property type="match status" value="1"/>
</dbReference>
<dbReference type="RefSeq" id="WP_347324220.1">
    <property type="nucleotide sequence ID" value="NZ_JBCGUH010000003.1"/>
</dbReference>
<feature type="domain" description="Collagen binding" evidence="10">
    <location>
        <begin position="377"/>
        <end position="474"/>
    </location>
</feature>
<proteinExistence type="inferred from homology"/>
<keyword evidence="6" id="KW-0572">Peptidoglycan-anchor</keyword>
<dbReference type="InterPro" id="IPR041033">
    <property type="entry name" value="SpaA_PFL_dom_1"/>
</dbReference>
<evidence type="ECO:0000256" key="3">
    <source>
        <dbReference type="ARBA" id="ARBA00022512"/>
    </source>
</evidence>
<feature type="domain" description="Collagen binding" evidence="10">
    <location>
        <begin position="786"/>
        <end position="909"/>
    </location>
</feature>
<keyword evidence="8" id="KW-1133">Transmembrane helix</keyword>
<dbReference type="NCBIfam" id="TIGR01167">
    <property type="entry name" value="LPXTG_anchor"/>
    <property type="match status" value="1"/>
</dbReference>
<dbReference type="SUPFAM" id="SSF49478">
    <property type="entry name" value="Cna protein B-type domain"/>
    <property type="match status" value="3"/>
</dbReference>
<evidence type="ECO:0000256" key="4">
    <source>
        <dbReference type="ARBA" id="ARBA00022525"/>
    </source>
</evidence>
<keyword evidence="8" id="KW-0812">Transmembrane</keyword>
<dbReference type="Gene3D" id="2.60.40.10">
    <property type="entry name" value="Immunoglobulins"/>
    <property type="match status" value="3"/>
</dbReference>
<dbReference type="SUPFAM" id="SSF49401">
    <property type="entry name" value="Bacterial adhesins"/>
    <property type="match status" value="6"/>
</dbReference>
<comment type="caution">
    <text evidence="13">The sequence shown here is derived from an EMBL/GenBank/DDBJ whole genome shotgun (WGS) entry which is preliminary data.</text>
</comment>
<evidence type="ECO:0000256" key="8">
    <source>
        <dbReference type="SAM" id="Phobius"/>
    </source>
</evidence>
<dbReference type="Gene3D" id="2.60.40.1280">
    <property type="match status" value="1"/>
</dbReference>
<dbReference type="Pfam" id="PF17802">
    <property type="entry name" value="SpaA"/>
    <property type="match status" value="3"/>
</dbReference>
<gene>
    <name evidence="13" type="ORF">ACFSC9_03455</name>
</gene>
<feature type="compositionally biased region" description="Low complexity" evidence="7">
    <location>
        <begin position="68"/>
        <end position="89"/>
    </location>
</feature>
<organism evidence="13 14">
    <name type="scientific">Paenibacillus wenxiniae</name>
    <dbReference type="NCBI Taxonomy" id="1636843"/>
    <lineage>
        <taxon>Bacteria</taxon>
        <taxon>Bacillati</taxon>
        <taxon>Bacillota</taxon>
        <taxon>Bacilli</taxon>
        <taxon>Bacillales</taxon>
        <taxon>Paenibacillaceae</taxon>
        <taxon>Paenibacillus</taxon>
    </lineage>
</organism>
<feature type="region of interest" description="Disordered" evidence="7">
    <location>
        <begin position="1226"/>
        <end position="1367"/>
    </location>
</feature>
<feature type="domain" description="Collagen binding" evidence="10">
    <location>
        <begin position="243"/>
        <end position="357"/>
    </location>
</feature>